<feature type="compositionally biased region" description="Acidic residues" evidence="1">
    <location>
        <begin position="34"/>
        <end position="46"/>
    </location>
</feature>
<comment type="caution">
    <text evidence="2">The sequence shown here is derived from an EMBL/GenBank/DDBJ whole genome shotgun (WGS) entry which is preliminary data.</text>
</comment>
<dbReference type="Proteomes" id="UP001295423">
    <property type="component" value="Unassembled WGS sequence"/>
</dbReference>
<reference evidence="2" key="1">
    <citation type="submission" date="2023-08" db="EMBL/GenBank/DDBJ databases">
        <authorList>
            <person name="Audoor S."/>
            <person name="Bilcke G."/>
        </authorList>
    </citation>
    <scope>NUCLEOTIDE SEQUENCE</scope>
</reference>
<gene>
    <name evidence="2" type="ORF">CYCCA115_LOCUS5364</name>
</gene>
<organism evidence="2 3">
    <name type="scientific">Cylindrotheca closterium</name>
    <dbReference type="NCBI Taxonomy" id="2856"/>
    <lineage>
        <taxon>Eukaryota</taxon>
        <taxon>Sar</taxon>
        <taxon>Stramenopiles</taxon>
        <taxon>Ochrophyta</taxon>
        <taxon>Bacillariophyta</taxon>
        <taxon>Bacillariophyceae</taxon>
        <taxon>Bacillariophycidae</taxon>
        <taxon>Bacillariales</taxon>
        <taxon>Bacillariaceae</taxon>
        <taxon>Cylindrotheca</taxon>
    </lineage>
</organism>
<sequence length="792" mass="89648">MFSFVSAGEVSSASQPNRATDFKLNSELAPNIPSDEDIPSDAEDTDDKSPHRLSLSELNGPFLLNQVAKENAAARQEKLDDDSEPLSSLDKEDAPSSKAKIRYQPKPVTSLHNGTVSPMRERLLADGRNGTDFLSAEPESSRQEFAKLWWVNLWIQQMPLNDQDDLDTYEEISNSEENARDEPSENVSPPKEDRLEEKAAENELLVEQNFTEQKHTQYDELHNFDVNTTGTRRKSDDENTADSARRNGVRMENPRALEETAFISSGMWAVIDNAMTFGLASKHRELRLSRRLRSTRKLFSRLTGFHGLLSGKSYYESRNLGPSSTFRGKKMAPSRYQDTVTRNNPDDRLYSDNEEASNDAMNEEEKKRLERVKTIDRLIAEGQERLQQLICEKDVLQRRPNPLFQYSTQSTQVSELTEDKVQASGSSINQTTSRQFKFPPDDLVDEYLEMIFWSRRVTKMNHTHLWKDTDLQEDDERIVEDFLAPTKQKGSNKYPRSRTKHGGSGNWLLRQSIGKGPSLGEKIGESMERAAYKAVAGAVMSALARALSGLHGLNVLENADISLMLEQSPDLPDIPPMDATPSDYAHDALKKVFRTKSRHRKKRHKQRSADREYIQKDAVTEMLLSQAQISAPLLQFFPQAWQRALLGNIITLSTAVISDFFDGLKFQILGYQLSFSFKPITQEDMINHLGFARANDRSGKLADFEAAVKATAQDIADELKFLDRWHERALGSGILRTQIANLIARVVLALVDDILRDSRMNLWSAHAGGPRIIAGLEYRTQASNATRHLEKE</sequence>
<dbReference type="AlphaFoldDB" id="A0AAD2FFG5"/>
<accession>A0AAD2FFG5</accession>
<evidence type="ECO:0000313" key="2">
    <source>
        <dbReference type="EMBL" id="CAJ1936782.1"/>
    </source>
</evidence>
<name>A0AAD2FFG5_9STRA</name>
<feature type="compositionally biased region" description="Polar residues" evidence="1">
    <location>
        <begin position="9"/>
        <end position="18"/>
    </location>
</feature>
<feature type="region of interest" description="Disordered" evidence="1">
    <location>
        <begin position="1"/>
        <end position="114"/>
    </location>
</feature>
<evidence type="ECO:0000313" key="3">
    <source>
        <dbReference type="Proteomes" id="UP001295423"/>
    </source>
</evidence>
<feature type="region of interest" description="Disordered" evidence="1">
    <location>
        <begin position="487"/>
        <end position="506"/>
    </location>
</feature>
<proteinExistence type="predicted"/>
<dbReference type="EMBL" id="CAKOGP040000558">
    <property type="protein sequence ID" value="CAJ1936782.1"/>
    <property type="molecule type" value="Genomic_DNA"/>
</dbReference>
<feature type="region of interest" description="Disordered" evidence="1">
    <location>
        <begin position="321"/>
        <end position="365"/>
    </location>
</feature>
<protein>
    <submittedName>
        <fullName evidence="2">Uncharacterized protein</fullName>
    </submittedName>
</protein>
<keyword evidence="3" id="KW-1185">Reference proteome</keyword>
<feature type="region of interest" description="Disordered" evidence="1">
    <location>
        <begin position="173"/>
        <end position="195"/>
    </location>
</feature>
<evidence type="ECO:0000256" key="1">
    <source>
        <dbReference type="SAM" id="MobiDB-lite"/>
    </source>
</evidence>
<feature type="region of interest" description="Disordered" evidence="1">
    <location>
        <begin position="223"/>
        <end position="250"/>
    </location>
</feature>